<organism evidence="8 9">
    <name type="scientific">Coniophora puteana (strain RWD-64-598)</name>
    <name type="common">Brown rot fungus</name>
    <dbReference type="NCBI Taxonomy" id="741705"/>
    <lineage>
        <taxon>Eukaryota</taxon>
        <taxon>Fungi</taxon>
        <taxon>Dikarya</taxon>
        <taxon>Basidiomycota</taxon>
        <taxon>Agaricomycotina</taxon>
        <taxon>Agaricomycetes</taxon>
        <taxon>Agaricomycetidae</taxon>
        <taxon>Boletales</taxon>
        <taxon>Coniophorineae</taxon>
        <taxon>Coniophoraceae</taxon>
        <taxon>Coniophora</taxon>
    </lineage>
</organism>
<evidence type="ECO:0000256" key="5">
    <source>
        <dbReference type="SAM" id="MobiDB-lite"/>
    </source>
</evidence>
<gene>
    <name evidence="8" type="ORF">CONPUDRAFT_150926</name>
</gene>
<dbReference type="RefSeq" id="XP_007765737.1">
    <property type="nucleotide sequence ID" value="XM_007767547.1"/>
</dbReference>
<dbReference type="KEGG" id="cput:CONPUDRAFT_150926"/>
<name>A0A5M3MXY5_CONPW</name>
<evidence type="ECO:0000259" key="6">
    <source>
        <dbReference type="PROSITE" id="PS50199"/>
    </source>
</evidence>
<dbReference type="EMBL" id="JH711575">
    <property type="protein sequence ID" value="EIW83877.1"/>
    <property type="molecule type" value="Genomic_DNA"/>
</dbReference>
<evidence type="ECO:0000256" key="4">
    <source>
        <dbReference type="PROSITE-ProRule" id="PRU00322"/>
    </source>
</evidence>
<dbReference type="InterPro" id="IPR036443">
    <property type="entry name" value="Znf_RanBP2_sf"/>
</dbReference>
<dbReference type="PROSITE" id="PS51397">
    <property type="entry name" value="WLM"/>
    <property type="match status" value="1"/>
</dbReference>
<evidence type="ECO:0000256" key="1">
    <source>
        <dbReference type="ARBA" id="ARBA00022723"/>
    </source>
</evidence>
<dbReference type="InterPro" id="IPR013536">
    <property type="entry name" value="WLM_dom"/>
</dbReference>
<feature type="domain" description="WLM" evidence="7">
    <location>
        <begin position="8"/>
        <end position="260"/>
    </location>
</feature>
<dbReference type="SUPFAM" id="SSF90209">
    <property type="entry name" value="Ran binding protein zinc finger-like"/>
    <property type="match status" value="1"/>
</dbReference>
<dbReference type="PANTHER" id="PTHR46622">
    <property type="entry name" value="DNA-DEPENDENT METALLOPROTEASE WSS1"/>
    <property type="match status" value="1"/>
</dbReference>
<feature type="region of interest" description="Disordered" evidence="5">
    <location>
        <begin position="322"/>
        <end position="407"/>
    </location>
</feature>
<dbReference type="GO" id="GO:0008270">
    <property type="term" value="F:zinc ion binding"/>
    <property type="evidence" value="ECO:0007669"/>
    <property type="project" value="UniProtKB-KW"/>
</dbReference>
<dbReference type="GO" id="GO:0005634">
    <property type="term" value="C:nucleus"/>
    <property type="evidence" value="ECO:0007669"/>
    <property type="project" value="TreeGrafter"/>
</dbReference>
<keyword evidence="1" id="KW-0479">Metal-binding</keyword>
<feature type="compositionally biased region" description="Basic residues" evidence="5">
    <location>
        <begin position="173"/>
        <end position="187"/>
    </location>
</feature>
<evidence type="ECO:0000256" key="2">
    <source>
        <dbReference type="ARBA" id="ARBA00022771"/>
    </source>
</evidence>
<reference evidence="9" key="1">
    <citation type="journal article" date="2012" name="Science">
        <title>The Paleozoic origin of enzymatic lignin decomposition reconstructed from 31 fungal genomes.</title>
        <authorList>
            <person name="Floudas D."/>
            <person name="Binder M."/>
            <person name="Riley R."/>
            <person name="Barry K."/>
            <person name="Blanchette R.A."/>
            <person name="Henrissat B."/>
            <person name="Martinez A.T."/>
            <person name="Otillar R."/>
            <person name="Spatafora J.W."/>
            <person name="Yadav J.S."/>
            <person name="Aerts A."/>
            <person name="Benoit I."/>
            <person name="Boyd A."/>
            <person name="Carlson A."/>
            <person name="Copeland A."/>
            <person name="Coutinho P.M."/>
            <person name="de Vries R.P."/>
            <person name="Ferreira P."/>
            <person name="Findley K."/>
            <person name="Foster B."/>
            <person name="Gaskell J."/>
            <person name="Glotzer D."/>
            <person name="Gorecki P."/>
            <person name="Heitman J."/>
            <person name="Hesse C."/>
            <person name="Hori C."/>
            <person name="Igarashi K."/>
            <person name="Jurgens J.A."/>
            <person name="Kallen N."/>
            <person name="Kersten P."/>
            <person name="Kohler A."/>
            <person name="Kuees U."/>
            <person name="Kumar T.K.A."/>
            <person name="Kuo A."/>
            <person name="LaButti K."/>
            <person name="Larrondo L.F."/>
            <person name="Lindquist E."/>
            <person name="Ling A."/>
            <person name="Lombard V."/>
            <person name="Lucas S."/>
            <person name="Lundell T."/>
            <person name="Martin R."/>
            <person name="McLaughlin D.J."/>
            <person name="Morgenstern I."/>
            <person name="Morin E."/>
            <person name="Murat C."/>
            <person name="Nagy L.G."/>
            <person name="Nolan M."/>
            <person name="Ohm R.A."/>
            <person name="Patyshakuliyeva A."/>
            <person name="Rokas A."/>
            <person name="Ruiz-Duenas F.J."/>
            <person name="Sabat G."/>
            <person name="Salamov A."/>
            <person name="Samejima M."/>
            <person name="Schmutz J."/>
            <person name="Slot J.C."/>
            <person name="St John F."/>
            <person name="Stenlid J."/>
            <person name="Sun H."/>
            <person name="Sun S."/>
            <person name="Syed K."/>
            <person name="Tsang A."/>
            <person name="Wiebenga A."/>
            <person name="Young D."/>
            <person name="Pisabarro A."/>
            <person name="Eastwood D.C."/>
            <person name="Martin F."/>
            <person name="Cullen D."/>
            <person name="Grigoriev I.V."/>
            <person name="Hibbett D.S."/>
        </authorList>
    </citation>
    <scope>NUCLEOTIDE SEQUENCE [LARGE SCALE GENOMIC DNA]</scope>
    <source>
        <strain evidence="9">RWD-64-598 SS2</strain>
    </source>
</reference>
<dbReference type="OMA" id="VHVRINE"/>
<comment type="caution">
    <text evidence="8">The sequence shown here is derived from an EMBL/GenBank/DDBJ whole genome shotgun (WGS) entry which is preliminary data.</text>
</comment>
<keyword evidence="9" id="KW-1185">Reference proteome</keyword>
<dbReference type="CDD" id="cd07344">
    <property type="entry name" value="M48_yhfN_like"/>
    <property type="match status" value="1"/>
</dbReference>
<dbReference type="GO" id="GO:0008237">
    <property type="term" value="F:metallopeptidase activity"/>
    <property type="evidence" value="ECO:0007669"/>
    <property type="project" value="TreeGrafter"/>
</dbReference>
<dbReference type="InterPro" id="IPR001876">
    <property type="entry name" value="Znf_RanBP2"/>
</dbReference>
<protein>
    <submittedName>
        <fullName evidence="8">WLM-domain-containing protein</fullName>
    </submittedName>
</protein>
<evidence type="ECO:0000313" key="8">
    <source>
        <dbReference type="EMBL" id="EIW83877.1"/>
    </source>
</evidence>
<dbReference type="PROSITE" id="PS01358">
    <property type="entry name" value="ZF_RANBP2_1"/>
    <property type="match status" value="1"/>
</dbReference>
<evidence type="ECO:0000313" key="9">
    <source>
        <dbReference type="Proteomes" id="UP000053558"/>
    </source>
</evidence>
<dbReference type="SMART" id="SM00547">
    <property type="entry name" value="ZnF_RBZ"/>
    <property type="match status" value="1"/>
</dbReference>
<dbReference type="GeneID" id="19202780"/>
<feature type="compositionally biased region" description="Polar residues" evidence="5">
    <location>
        <begin position="392"/>
        <end position="401"/>
    </location>
</feature>
<dbReference type="OrthoDB" id="447842at2759"/>
<dbReference type="PANTHER" id="PTHR46622:SF1">
    <property type="entry name" value="DNA-DEPENDENT METALLOPROTEASE WSS1"/>
    <property type="match status" value="1"/>
</dbReference>
<evidence type="ECO:0000259" key="7">
    <source>
        <dbReference type="PROSITE" id="PS51397"/>
    </source>
</evidence>
<dbReference type="AlphaFoldDB" id="A0A5M3MXY5"/>
<dbReference type="InterPro" id="IPR053000">
    <property type="entry name" value="WSS1-like_metalloprotease"/>
</dbReference>
<proteinExistence type="predicted"/>
<feature type="region of interest" description="Disordered" evidence="5">
    <location>
        <begin position="170"/>
        <end position="249"/>
    </location>
</feature>
<dbReference type="GO" id="GO:0006281">
    <property type="term" value="P:DNA repair"/>
    <property type="evidence" value="ECO:0007669"/>
    <property type="project" value="TreeGrafter"/>
</dbReference>
<accession>A0A5M3MXY5</accession>
<dbReference type="Pfam" id="PF08325">
    <property type="entry name" value="WLM"/>
    <property type="match status" value="1"/>
</dbReference>
<keyword evidence="2 4" id="KW-0863">Zinc-finger</keyword>
<sequence length="443" mass="48718">MVHVRINERETNPNQHINFISVLSVGNADSESEARTLMRALAAQVRPVMKQHGFTVNSFEEYEYNKVFAGRNWNAGENVEIVLRTAHGSFAPLSYLMSTLCHELAHIKHMNHSPAFHALWRQLNSEVRALQNRGYFGDGYWSSGQRLADSARVSGEGVSSGDFPEYVCGGAHTKSRSSTLRRRRRAPRGFAGPSVHTGAQTERKRKAGARVTSRAFEAGGQALNEGAEGEEKSAGTGFRKQAGSKRAREERALAAERRLQALHAGPSRKIDVSMTDEDAENDMELVPETDEDRKQFMLDTMGAGEDLGALKFSLDDYFRPSRGSVKTEPLSSRGGECDSAPAKKRQRTSNADPGRDDEVKPSRTQLDLADAISRNSSSARVKSEEEELVRIASTNPKTSSTQRERNPPWACNICTLENNPGHLACSVCGTPKGETTWAGSDHT</sequence>
<dbReference type="Gene3D" id="4.10.1060.10">
    <property type="entry name" value="Zinc finger, RanBP2-type"/>
    <property type="match status" value="1"/>
</dbReference>
<keyword evidence="3" id="KW-0862">Zinc</keyword>
<evidence type="ECO:0000256" key="3">
    <source>
        <dbReference type="ARBA" id="ARBA00022833"/>
    </source>
</evidence>
<dbReference type="PROSITE" id="PS50199">
    <property type="entry name" value="ZF_RANBP2_2"/>
    <property type="match status" value="1"/>
</dbReference>
<feature type="domain" description="RanBP2-type" evidence="6">
    <location>
        <begin position="405"/>
        <end position="434"/>
    </location>
</feature>
<dbReference type="Proteomes" id="UP000053558">
    <property type="component" value="Unassembled WGS sequence"/>
</dbReference>
<dbReference type="Gene3D" id="3.30.2010.10">
    <property type="entry name" value="Metalloproteases ('zincins'), catalytic domain"/>
    <property type="match status" value="1"/>
</dbReference>